<feature type="transmembrane region" description="Helical" evidence="6">
    <location>
        <begin position="284"/>
        <end position="303"/>
    </location>
</feature>
<feature type="transmembrane region" description="Helical" evidence="6">
    <location>
        <begin position="51"/>
        <end position="73"/>
    </location>
</feature>
<feature type="transmembrane region" description="Helical" evidence="6">
    <location>
        <begin position="105"/>
        <end position="124"/>
    </location>
</feature>
<feature type="transmembrane region" description="Helical" evidence="6">
    <location>
        <begin position="174"/>
        <end position="196"/>
    </location>
</feature>
<sequence length="335" mass="35581">MSVEGKIVERGPSFRIAIEKWIGQYGIYIPVVILLIVGPVVSGNFYTLTNLVSIIDSISLLGIVALGVAFVTYSGNYADMSIPSIMAFSGIVSISTLRFGIVVSLVLGILAGLVIGAINGLVVGKIKANPIIWTLAVEYVLLGVMQWAWGGKQVFVSSTTPAINDFFQLSRANLWGRIPLVFVIWLVFGVVTYILMTHSKFGRRLKLVGSSRDVASTTGINVTSTIFLAFLLSALGAAIGGILLTSLVKLGVYYNGTGYDFNSVTAVVIGGITLAGGRGNIIGVFGGVLVIGLLANVLTLLGMSEFMETIVQGIIFILVVFVNAYSLRRSGRDDS</sequence>
<feature type="transmembrane region" description="Helical" evidence="6">
    <location>
        <begin position="259"/>
        <end position="277"/>
    </location>
</feature>
<keyword evidence="5 6" id="KW-0472">Membrane</keyword>
<dbReference type="EMBL" id="CP104067">
    <property type="protein sequence ID" value="WAH44398.1"/>
    <property type="molecule type" value="Genomic_DNA"/>
</dbReference>
<evidence type="ECO:0000256" key="3">
    <source>
        <dbReference type="ARBA" id="ARBA00022692"/>
    </source>
</evidence>
<comment type="subcellular location">
    <subcellularLocation>
        <location evidence="1">Cell membrane</location>
        <topology evidence="1">Multi-pass membrane protein</topology>
    </subcellularLocation>
</comment>
<dbReference type="CDD" id="cd06579">
    <property type="entry name" value="TM_PBP1_transp_AraH_like"/>
    <property type="match status" value="1"/>
</dbReference>
<gene>
    <name evidence="7" type="ORF">NZD89_13990</name>
</gene>
<evidence type="ECO:0000256" key="5">
    <source>
        <dbReference type="ARBA" id="ARBA00023136"/>
    </source>
</evidence>
<evidence type="ECO:0000256" key="2">
    <source>
        <dbReference type="ARBA" id="ARBA00022475"/>
    </source>
</evidence>
<feature type="transmembrane region" description="Helical" evidence="6">
    <location>
        <begin position="80"/>
        <end position="99"/>
    </location>
</feature>
<dbReference type="InterPro" id="IPR001851">
    <property type="entry name" value="ABC_transp_permease"/>
</dbReference>
<feature type="transmembrane region" description="Helical" evidence="6">
    <location>
        <begin position="226"/>
        <end position="247"/>
    </location>
</feature>
<name>A0ABY6ZN60_9BACL</name>
<keyword evidence="8" id="KW-1185">Reference proteome</keyword>
<dbReference type="Proteomes" id="UP001164761">
    <property type="component" value="Chromosome"/>
</dbReference>
<keyword evidence="3 6" id="KW-0812">Transmembrane</keyword>
<keyword evidence="2" id="KW-1003">Cell membrane</keyword>
<evidence type="ECO:0000256" key="6">
    <source>
        <dbReference type="SAM" id="Phobius"/>
    </source>
</evidence>
<accession>A0ABY6ZN60</accession>
<proteinExistence type="predicted"/>
<evidence type="ECO:0000256" key="1">
    <source>
        <dbReference type="ARBA" id="ARBA00004651"/>
    </source>
</evidence>
<feature type="transmembrane region" description="Helical" evidence="6">
    <location>
        <begin position="309"/>
        <end position="327"/>
    </location>
</feature>
<reference evidence="7" key="1">
    <citation type="submission" date="2022-08" db="EMBL/GenBank/DDBJ databases">
        <title>Alicyclobacillus fastidiosus DSM 17978, complete genome.</title>
        <authorList>
            <person name="Wang Q."/>
            <person name="Cai R."/>
            <person name="Wang Z."/>
        </authorList>
    </citation>
    <scope>NUCLEOTIDE SEQUENCE</scope>
    <source>
        <strain evidence="7">DSM 17978</strain>
    </source>
</reference>
<keyword evidence="4 6" id="KW-1133">Transmembrane helix</keyword>
<evidence type="ECO:0000313" key="8">
    <source>
        <dbReference type="Proteomes" id="UP001164761"/>
    </source>
</evidence>
<organism evidence="7 8">
    <name type="scientific">Alicyclobacillus fastidiosus</name>
    <dbReference type="NCBI Taxonomy" id="392011"/>
    <lineage>
        <taxon>Bacteria</taxon>
        <taxon>Bacillati</taxon>
        <taxon>Bacillota</taxon>
        <taxon>Bacilli</taxon>
        <taxon>Bacillales</taxon>
        <taxon>Alicyclobacillaceae</taxon>
        <taxon>Alicyclobacillus</taxon>
    </lineage>
</organism>
<feature type="transmembrane region" description="Helical" evidence="6">
    <location>
        <begin position="25"/>
        <end position="45"/>
    </location>
</feature>
<evidence type="ECO:0000256" key="4">
    <source>
        <dbReference type="ARBA" id="ARBA00022989"/>
    </source>
</evidence>
<feature type="transmembrane region" description="Helical" evidence="6">
    <location>
        <begin position="131"/>
        <end position="149"/>
    </location>
</feature>
<dbReference type="Pfam" id="PF02653">
    <property type="entry name" value="BPD_transp_2"/>
    <property type="match status" value="1"/>
</dbReference>
<dbReference type="RefSeq" id="WP_268008294.1">
    <property type="nucleotide sequence ID" value="NZ_BSUT01000001.1"/>
</dbReference>
<protein>
    <submittedName>
        <fullName evidence="7">ABC transporter permease</fullName>
    </submittedName>
</protein>
<evidence type="ECO:0000313" key="7">
    <source>
        <dbReference type="EMBL" id="WAH44398.1"/>
    </source>
</evidence>
<dbReference type="PANTHER" id="PTHR32196">
    <property type="entry name" value="ABC TRANSPORTER PERMEASE PROTEIN YPHD-RELATED-RELATED"/>
    <property type="match status" value="1"/>
</dbReference>